<organism evidence="1 2">
    <name type="scientific">Eleginops maclovinus</name>
    <name type="common">Patagonian blennie</name>
    <name type="synonym">Eleginus maclovinus</name>
    <dbReference type="NCBI Taxonomy" id="56733"/>
    <lineage>
        <taxon>Eukaryota</taxon>
        <taxon>Metazoa</taxon>
        <taxon>Chordata</taxon>
        <taxon>Craniata</taxon>
        <taxon>Vertebrata</taxon>
        <taxon>Euteleostomi</taxon>
        <taxon>Actinopterygii</taxon>
        <taxon>Neopterygii</taxon>
        <taxon>Teleostei</taxon>
        <taxon>Neoteleostei</taxon>
        <taxon>Acanthomorphata</taxon>
        <taxon>Eupercaria</taxon>
        <taxon>Perciformes</taxon>
        <taxon>Notothenioidei</taxon>
        <taxon>Eleginopidae</taxon>
        <taxon>Eleginops</taxon>
    </lineage>
</organism>
<reference evidence="1 2" key="1">
    <citation type="journal article" date="2023" name="Genes (Basel)">
        <title>Chromosome-Level Genome Assembly and Circadian Gene Repertoire of the Patagonia Blennie Eleginops maclovinus-The Closest Ancestral Proxy of Antarctic Cryonotothenioids.</title>
        <authorList>
            <person name="Cheng C.C."/>
            <person name="Rivera-Colon A.G."/>
            <person name="Minhas B.F."/>
            <person name="Wilson L."/>
            <person name="Rayamajhi N."/>
            <person name="Vargas-Chacoff L."/>
            <person name="Catchen J.M."/>
        </authorList>
    </citation>
    <scope>NUCLEOTIDE SEQUENCE [LARGE SCALE GENOMIC DNA]</scope>
    <source>
        <strain evidence="1">JMC-PN-2008</strain>
    </source>
</reference>
<gene>
    <name evidence="1" type="ORF">PBY51_005439</name>
</gene>
<evidence type="ECO:0000313" key="1">
    <source>
        <dbReference type="EMBL" id="KAK5855332.1"/>
    </source>
</evidence>
<proteinExistence type="predicted"/>
<comment type="caution">
    <text evidence="1">The sequence shown here is derived from an EMBL/GenBank/DDBJ whole genome shotgun (WGS) entry which is preliminary data.</text>
</comment>
<dbReference type="AlphaFoldDB" id="A0AAN7X5J3"/>
<keyword evidence="2" id="KW-1185">Reference proteome</keyword>
<protein>
    <submittedName>
        <fullName evidence="1">Uncharacterized protein</fullName>
    </submittedName>
</protein>
<evidence type="ECO:0000313" key="2">
    <source>
        <dbReference type="Proteomes" id="UP001346869"/>
    </source>
</evidence>
<dbReference type="Proteomes" id="UP001346869">
    <property type="component" value="Unassembled WGS sequence"/>
</dbReference>
<dbReference type="PANTHER" id="PTHR36649:SF28">
    <property type="entry name" value="UBIQUITIN-LIKE DOMAIN-CONTAINING PROTEIN"/>
    <property type="match status" value="1"/>
</dbReference>
<name>A0AAN7X5J3_ELEMC</name>
<dbReference type="PANTHER" id="PTHR36649">
    <property type="entry name" value="UBIQUITIN-LIKE DOMAIN-CONTAINING PROTEIN"/>
    <property type="match status" value="1"/>
</dbReference>
<dbReference type="EMBL" id="JAUZQC010000018">
    <property type="protein sequence ID" value="KAK5855332.1"/>
    <property type="molecule type" value="Genomic_DNA"/>
</dbReference>
<reference evidence="1 2" key="2">
    <citation type="journal article" date="2023" name="Mol. Biol. Evol.">
        <title>Genomics of Secondarily Temperate Adaptation in the Only Non-Antarctic Icefish.</title>
        <authorList>
            <person name="Rivera-Colon A.G."/>
            <person name="Rayamajhi N."/>
            <person name="Minhas B.F."/>
            <person name="Madrigal G."/>
            <person name="Bilyk K.T."/>
            <person name="Yoon V."/>
            <person name="Hune M."/>
            <person name="Gregory S."/>
            <person name="Cheng C.H.C."/>
            <person name="Catchen J.M."/>
        </authorList>
    </citation>
    <scope>NUCLEOTIDE SEQUENCE [LARGE SCALE GENOMIC DNA]</scope>
    <source>
        <strain evidence="1">JMC-PN-2008</strain>
    </source>
</reference>
<accession>A0AAN7X5J3</accession>
<sequence>MEVLSSLLELIIKPYINFNPKAAGPILSVQHFYLRHLFGKRQVDETEFLVDEKEFFDPQYDCDFTHLSDSAECMRGDEPYERPKGWYRMALKVKGKYPDGDAWLGTDGWRSHSVDEEWPVSYHGQA</sequence>